<organism evidence="1">
    <name type="scientific">Daphnia magna</name>
    <dbReference type="NCBI Taxonomy" id="35525"/>
    <lineage>
        <taxon>Eukaryota</taxon>
        <taxon>Metazoa</taxon>
        <taxon>Ecdysozoa</taxon>
        <taxon>Arthropoda</taxon>
        <taxon>Crustacea</taxon>
        <taxon>Branchiopoda</taxon>
        <taxon>Diplostraca</taxon>
        <taxon>Cladocera</taxon>
        <taxon>Anomopoda</taxon>
        <taxon>Daphniidae</taxon>
        <taxon>Daphnia</taxon>
    </lineage>
</organism>
<sequence>MQLGQAGTSERKINPRLFLFFLSPLHFFIFFFFPPPFLFLNFFFSPFLKLLFYPKRRYSYGLTRSLLIMGKQQPYSYYILNGKRNRDDFLLLLAVYECPQIKQKRASDCNVSPS</sequence>
<reference evidence="1" key="1">
    <citation type="submission" date="2015-10" db="EMBL/GenBank/DDBJ databases">
        <title>Daphnia magna gene sets from two clonal populations assembled and annotated with EvidentialGene.</title>
        <authorList>
            <person name="Gilbert D."/>
            <person name="Podicheti R."/>
            <person name="Orsini L."/>
            <person name="Colbourne J."/>
            <person name="Pfrender M."/>
        </authorList>
    </citation>
    <scope>NUCLEOTIDE SEQUENCE</scope>
</reference>
<protein>
    <submittedName>
        <fullName evidence="1">Putative Transcription factor BTF3</fullName>
    </submittedName>
</protein>
<dbReference type="AlphaFoldDB" id="A0A0N8A1N0"/>
<proteinExistence type="predicted"/>
<evidence type="ECO:0000313" key="1">
    <source>
        <dbReference type="EMBL" id="JAI75799.1"/>
    </source>
</evidence>
<reference evidence="1" key="2">
    <citation type="submission" date="2015-10" db="EMBL/GenBank/DDBJ databases">
        <authorList>
            <person name="Gilbert D.G."/>
        </authorList>
    </citation>
    <scope>NUCLEOTIDE SEQUENCE</scope>
</reference>
<dbReference type="EMBL" id="GDIP01247602">
    <property type="protein sequence ID" value="JAI75799.1"/>
    <property type="molecule type" value="Transcribed_RNA"/>
</dbReference>
<name>A0A0N8A1N0_9CRUS</name>
<accession>A0A0N8A1N0</accession>